<evidence type="ECO:0000313" key="2">
    <source>
        <dbReference type="Proteomes" id="UP000198379"/>
    </source>
</evidence>
<dbReference type="RefSeq" id="WP_089370678.1">
    <property type="nucleotide sequence ID" value="NZ_BMEP01000003.1"/>
</dbReference>
<dbReference type="Proteomes" id="UP000198379">
    <property type="component" value="Unassembled WGS sequence"/>
</dbReference>
<reference evidence="1 2" key="1">
    <citation type="submission" date="2017-06" db="EMBL/GenBank/DDBJ databases">
        <authorList>
            <person name="Kim H.J."/>
            <person name="Triplett B.A."/>
        </authorList>
    </citation>
    <scope>NUCLEOTIDE SEQUENCE [LARGE SCALE GENOMIC DNA]</scope>
    <source>
        <strain evidence="1 2">DSM 25597</strain>
    </source>
</reference>
<proteinExistence type="predicted"/>
<gene>
    <name evidence="1" type="ORF">SAMN06265376_1011426</name>
</gene>
<sequence length="84" mass="9743">MKDSLLHIIDTIHEGYSTVLFENKKYGLTKITFTNGKSYKIYAEELQGTDFISLNYYITSASELLKPCEMPAEKVIRFLREMVI</sequence>
<accession>A0A238WSM3</accession>
<dbReference type="EMBL" id="FZNY01000001">
    <property type="protein sequence ID" value="SNR49388.1"/>
    <property type="molecule type" value="Genomic_DNA"/>
</dbReference>
<keyword evidence="2" id="KW-1185">Reference proteome</keyword>
<dbReference type="OrthoDB" id="1189996at2"/>
<name>A0A238WSM3_9FLAO</name>
<evidence type="ECO:0008006" key="3">
    <source>
        <dbReference type="Google" id="ProtNLM"/>
    </source>
</evidence>
<evidence type="ECO:0000313" key="1">
    <source>
        <dbReference type="EMBL" id="SNR49388.1"/>
    </source>
</evidence>
<protein>
    <recommendedName>
        <fullName evidence="3">Peptide methionine sulfoxide reductase</fullName>
    </recommendedName>
</protein>
<dbReference type="AlphaFoldDB" id="A0A238WSM3"/>
<organism evidence="1 2">
    <name type="scientific">Dokdonia pacifica</name>
    <dbReference type="NCBI Taxonomy" id="1627892"/>
    <lineage>
        <taxon>Bacteria</taxon>
        <taxon>Pseudomonadati</taxon>
        <taxon>Bacteroidota</taxon>
        <taxon>Flavobacteriia</taxon>
        <taxon>Flavobacteriales</taxon>
        <taxon>Flavobacteriaceae</taxon>
        <taxon>Dokdonia</taxon>
    </lineage>
</organism>